<dbReference type="Pfam" id="PF00072">
    <property type="entry name" value="Response_reg"/>
    <property type="match status" value="1"/>
</dbReference>
<organism evidence="6 7">
    <name type="scientific">Pelotalea chapellei</name>
    <dbReference type="NCBI Taxonomy" id="44671"/>
    <lineage>
        <taxon>Bacteria</taxon>
        <taxon>Pseudomonadati</taxon>
        <taxon>Thermodesulfobacteriota</taxon>
        <taxon>Desulfuromonadia</taxon>
        <taxon>Geobacterales</taxon>
        <taxon>Geobacteraceae</taxon>
        <taxon>Pelotalea</taxon>
    </lineage>
</organism>
<dbReference type="Gene3D" id="3.20.20.450">
    <property type="entry name" value="EAL domain"/>
    <property type="match status" value="1"/>
</dbReference>
<dbReference type="SMART" id="SM00052">
    <property type="entry name" value="EAL"/>
    <property type="match status" value="1"/>
</dbReference>
<reference evidence="6 7" key="1">
    <citation type="submission" date="2021-05" db="EMBL/GenBank/DDBJ databases">
        <title>The draft genome of Geobacter chapellei DSM 13688.</title>
        <authorList>
            <person name="Xu Z."/>
            <person name="Masuda Y."/>
            <person name="Itoh H."/>
            <person name="Senoo K."/>
        </authorList>
    </citation>
    <scope>NUCLEOTIDE SEQUENCE [LARGE SCALE GENOMIC DNA]</scope>
    <source>
        <strain evidence="6 7">DSM 13688</strain>
    </source>
</reference>
<dbReference type="CDD" id="cd01948">
    <property type="entry name" value="EAL"/>
    <property type="match status" value="1"/>
</dbReference>
<dbReference type="SMART" id="SM00091">
    <property type="entry name" value="PAS"/>
    <property type="match status" value="1"/>
</dbReference>
<dbReference type="EMBL" id="JAHDYS010000009">
    <property type="protein sequence ID" value="MBT1072212.1"/>
    <property type="molecule type" value="Genomic_DNA"/>
</dbReference>
<protein>
    <submittedName>
        <fullName evidence="6">EAL domain-containing protein</fullName>
    </submittedName>
</protein>
<dbReference type="Proteomes" id="UP000784128">
    <property type="component" value="Unassembled WGS sequence"/>
</dbReference>
<dbReference type="InterPro" id="IPR000160">
    <property type="entry name" value="GGDEF_dom"/>
</dbReference>
<dbReference type="PROSITE" id="PS50883">
    <property type="entry name" value="EAL"/>
    <property type="match status" value="1"/>
</dbReference>
<comment type="caution">
    <text evidence="6">The sequence shown here is derived from an EMBL/GenBank/DDBJ whole genome shotgun (WGS) entry which is preliminary data.</text>
</comment>
<sequence length="745" mass="84982">MNLSAQAAYDSLVSTVCHPDRLLIVDDEARIRASLRLLLESPSRTIQECETGGDAITILKTRTIDLVLLDINLPDLSGLEVMEWIASYKIPTSVIIVSSDDHIDSAIRALRNGVVEFVRKPKELDEIQHKVENVLNRRSMERRHLIMTARLEQSERLHRFLVENSPDLIYTLDSNGCFLFINNRTETLLGYTRDELVGSSYTTIVHEDDLDEALYAFTERRSDNRAVSNVEVRLKCKGNHYRSFESRHVVAMLSATGVYDCREDGLEVPLTRCFMGTYGVARDITERKKAEETISFQALHDQLTHLPNRRLFMDRLELSLIHSQRYGRNVAVMFIDLDRFKLVNDTHGHAEGDGLLRKVAERLRKCVRSGDTLARQGGDEFTVLLPDIQHSEDAIIIAEKIQEELKLPFQVRNQEVRTTASIGIAVYPRDGAGADELLKHADIAMYKVKASGKNNFMFFNAHMNECYHERLALENELRQAIKEAEFELHYQPQISVIGNRIIGVEALIRWRHPVHGLLTPEHFISLAEETGLICEITDWVVTEACRQLALWRSMGLQDLRMSVNMSPQEVDRSDVVERMVSSISRYNIPPHFLEIEITENLMLRDVPQVIDKLKELHGHGIRISIDDFGTCYSSLNYLRQFPINSIKIDKSFVCDLREGSNTSPIIHAIIGIAKGFRLDLVVEGVETLYQMKILHDLGCDEMQGYFFSKPLPAADVECLLLNSSFLNDFCQQYHIPLQPSLPQVV</sequence>
<evidence type="ECO:0000259" key="4">
    <source>
        <dbReference type="PROSITE" id="PS50883"/>
    </source>
</evidence>
<keyword evidence="1" id="KW-0597">Phosphoprotein</keyword>
<evidence type="ECO:0000313" key="7">
    <source>
        <dbReference type="Proteomes" id="UP000784128"/>
    </source>
</evidence>
<dbReference type="Pfam" id="PF00989">
    <property type="entry name" value="PAS"/>
    <property type="match status" value="1"/>
</dbReference>
<dbReference type="PROSITE" id="PS50110">
    <property type="entry name" value="RESPONSE_REGULATORY"/>
    <property type="match status" value="1"/>
</dbReference>
<dbReference type="PANTHER" id="PTHR44757:SF2">
    <property type="entry name" value="BIOFILM ARCHITECTURE MAINTENANCE PROTEIN MBAA"/>
    <property type="match status" value="1"/>
</dbReference>
<evidence type="ECO:0000259" key="2">
    <source>
        <dbReference type="PROSITE" id="PS50110"/>
    </source>
</evidence>
<dbReference type="InterPro" id="IPR000014">
    <property type="entry name" value="PAS"/>
</dbReference>
<evidence type="ECO:0000256" key="1">
    <source>
        <dbReference type="PROSITE-ProRule" id="PRU00169"/>
    </source>
</evidence>
<dbReference type="InterPro" id="IPR043128">
    <property type="entry name" value="Rev_trsase/Diguanyl_cyclase"/>
</dbReference>
<gene>
    <name evidence="6" type="ORF">KJB30_10480</name>
</gene>
<dbReference type="SUPFAM" id="SSF52172">
    <property type="entry name" value="CheY-like"/>
    <property type="match status" value="1"/>
</dbReference>
<evidence type="ECO:0000259" key="3">
    <source>
        <dbReference type="PROSITE" id="PS50112"/>
    </source>
</evidence>
<dbReference type="InterPro" id="IPR013767">
    <property type="entry name" value="PAS_fold"/>
</dbReference>
<dbReference type="InterPro" id="IPR001633">
    <property type="entry name" value="EAL_dom"/>
</dbReference>
<dbReference type="CDD" id="cd01949">
    <property type="entry name" value="GGDEF"/>
    <property type="match status" value="1"/>
</dbReference>
<dbReference type="RefSeq" id="WP_214298890.1">
    <property type="nucleotide sequence ID" value="NZ_JAHDYS010000009.1"/>
</dbReference>
<feature type="modified residue" description="4-aspartylphosphate" evidence="1">
    <location>
        <position position="70"/>
    </location>
</feature>
<name>A0ABS5U954_9BACT</name>
<dbReference type="Gene3D" id="3.40.50.2300">
    <property type="match status" value="1"/>
</dbReference>
<dbReference type="Pfam" id="PF00563">
    <property type="entry name" value="EAL"/>
    <property type="match status" value="1"/>
</dbReference>
<dbReference type="SUPFAM" id="SSF55785">
    <property type="entry name" value="PYP-like sensor domain (PAS domain)"/>
    <property type="match status" value="1"/>
</dbReference>
<dbReference type="CDD" id="cd00156">
    <property type="entry name" value="REC"/>
    <property type="match status" value="1"/>
</dbReference>
<dbReference type="NCBIfam" id="TIGR00229">
    <property type="entry name" value="sensory_box"/>
    <property type="match status" value="1"/>
</dbReference>
<dbReference type="InterPro" id="IPR035965">
    <property type="entry name" value="PAS-like_dom_sf"/>
</dbReference>
<dbReference type="InterPro" id="IPR052155">
    <property type="entry name" value="Biofilm_reg_signaling"/>
</dbReference>
<dbReference type="SMART" id="SM00267">
    <property type="entry name" value="GGDEF"/>
    <property type="match status" value="1"/>
</dbReference>
<dbReference type="SMART" id="SM00448">
    <property type="entry name" value="REC"/>
    <property type="match status" value="1"/>
</dbReference>
<evidence type="ECO:0000313" key="6">
    <source>
        <dbReference type="EMBL" id="MBT1072212.1"/>
    </source>
</evidence>
<feature type="domain" description="GGDEF" evidence="5">
    <location>
        <begin position="328"/>
        <end position="461"/>
    </location>
</feature>
<feature type="domain" description="Response regulatory" evidence="2">
    <location>
        <begin position="21"/>
        <end position="135"/>
    </location>
</feature>
<feature type="domain" description="PAS" evidence="3">
    <location>
        <begin position="154"/>
        <end position="212"/>
    </location>
</feature>
<dbReference type="CDD" id="cd00130">
    <property type="entry name" value="PAS"/>
    <property type="match status" value="1"/>
</dbReference>
<dbReference type="InterPro" id="IPR011006">
    <property type="entry name" value="CheY-like_superfamily"/>
</dbReference>
<dbReference type="PROSITE" id="PS50887">
    <property type="entry name" value="GGDEF"/>
    <property type="match status" value="1"/>
</dbReference>
<dbReference type="NCBIfam" id="TIGR00254">
    <property type="entry name" value="GGDEF"/>
    <property type="match status" value="1"/>
</dbReference>
<dbReference type="Gene3D" id="3.30.450.20">
    <property type="entry name" value="PAS domain"/>
    <property type="match status" value="1"/>
</dbReference>
<dbReference type="Pfam" id="PF00990">
    <property type="entry name" value="GGDEF"/>
    <property type="match status" value="1"/>
</dbReference>
<dbReference type="SUPFAM" id="SSF141868">
    <property type="entry name" value="EAL domain-like"/>
    <property type="match status" value="1"/>
</dbReference>
<feature type="domain" description="EAL" evidence="4">
    <location>
        <begin position="470"/>
        <end position="724"/>
    </location>
</feature>
<dbReference type="InterPro" id="IPR001789">
    <property type="entry name" value="Sig_transdc_resp-reg_receiver"/>
</dbReference>
<dbReference type="Gene3D" id="3.30.70.270">
    <property type="match status" value="1"/>
</dbReference>
<accession>A0ABS5U954</accession>
<keyword evidence="7" id="KW-1185">Reference proteome</keyword>
<dbReference type="SUPFAM" id="SSF55073">
    <property type="entry name" value="Nucleotide cyclase"/>
    <property type="match status" value="1"/>
</dbReference>
<dbReference type="PANTHER" id="PTHR44757">
    <property type="entry name" value="DIGUANYLATE CYCLASE DGCP"/>
    <property type="match status" value="1"/>
</dbReference>
<proteinExistence type="predicted"/>
<dbReference type="InterPro" id="IPR029787">
    <property type="entry name" value="Nucleotide_cyclase"/>
</dbReference>
<dbReference type="InterPro" id="IPR035919">
    <property type="entry name" value="EAL_sf"/>
</dbReference>
<evidence type="ECO:0000259" key="5">
    <source>
        <dbReference type="PROSITE" id="PS50887"/>
    </source>
</evidence>
<dbReference type="PROSITE" id="PS50112">
    <property type="entry name" value="PAS"/>
    <property type="match status" value="1"/>
</dbReference>